<proteinExistence type="inferred from homology"/>
<feature type="compositionally biased region" description="Low complexity" evidence="7">
    <location>
        <begin position="564"/>
        <end position="575"/>
    </location>
</feature>
<dbReference type="InterPro" id="IPR029045">
    <property type="entry name" value="ClpP/crotonase-like_dom_sf"/>
</dbReference>
<gene>
    <name evidence="8" type="ORF">Cme02nite_38270</name>
</gene>
<dbReference type="PANTHER" id="PTHR10381">
    <property type="entry name" value="ATP-DEPENDENT CLP PROTEASE PROTEOLYTIC SUBUNIT"/>
    <property type="match status" value="1"/>
</dbReference>
<dbReference type="PRINTS" id="PR00127">
    <property type="entry name" value="CLPPROTEASEP"/>
</dbReference>
<dbReference type="GO" id="GO:0051117">
    <property type="term" value="F:ATPase binding"/>
    <property type="evidence" value="ECO:0007669"/>
    <property type="project" value="TreeGrafter"/>
</dbReference>
<keyword evidence="9" id="KW-1185">Reference proteome</keyword>
<evidence type="ECO:0000256" key="3">
    <source>
        <dbReference type="ARBA" id="ARBA00022670"/>
    </source>
</evidence>
<comment type="similarity">
    <text evidence="1 6">Belongs to the peptidase S14 family.</text>
</comment>
<dbReference type="GO" id="GO:0006515">
    <property type="term" value="P:protein quality control for misfolded or incompletely synthesized proteins"/>
    <property type="evidence" value="ECO:0007669"/>
    <property type="project" value="TreeGrafter"/>
</dbReference>
<keyword evidence="2" id="KW-0963">Cytoplasm</keyword>
<dbReference type="RefSeq" id="WP_166379899.1">
    <property type="nucleotide sequence ID" value="NZ_BAAATT010000005.1"/>
</dbReference>
<feature type="region of interest" description="Disordered" evidence="7">
    <location>
        <begin position="564"/>
        <end position="590"/>
    </location>
</feature>
<evidence type="ECO:0000313" key="8">
    <source>
        <dbReference type="EMBL" id="GIG15495.1"/>
    </source>
</evidence>
<keyword evidence="4" id="KW-0378">Hydrolase</keyword>
<protein>
    <recommendedName>
        <fullName evidence="6">ATP-dependent Clp protease proteolytic subunit</fullName>
    </recommendedName>
</protein>
<dbReference type="InterPro" id="IPR001907">
    <property type="entry name" value="ClpP"/>
</dbReference>
<dbReference type="Gene3D" id="3.90.226.10">
    <property type="entry name" value="2-enoyl-CoA Hydratase, Chain A, domain 1"/>
    <property type="match status" value="1"/>
</dbReference>
<feature type="region of interest" description="Disordered" evidence="7">
    <location>
        <begin position="264"/>
        <end position="285"/>
    </location>
</feature>
<organism evidence="8 9">
    <name type="scientific">Catellatospora methionotrophica</name>
    <dbReference type="NCBI Taxonomy" id="121620"/>
    <lineage>
        <taxon>Bacteria</taxon>
        <taxon>Bacillati</taxon>
        <taxon>Actinomycetota</taxon>
        <taxon>Actinomycetes</taxon>
        <taxon>Micromonosporales</taxon>
        <taxon>Micromonosporaceae</taxon>
        <taxon>Catellatospora</taxon>
    </lineage>
</organism>
<dbReference type="InterPro" id="IPR023562">
    <property type="entry name" value="ClpP/TepA"/>
</dbReference>
<accession>A0A8J3LMQ9</accession>
<dbReference type="NCBIfam" id="NF045542">
    <property type="entry name" value="Clp_rel_HeadMat"/>
    <property type="match status" value="1"/>
</dbReference>
<evidence type="ECO:0000313" key="9">
    <source>
        <dbReference type="Proteomes" id="UP000660339"/>
    </source>
</evidence>
<comment type="caution">
    <text evidence="8">The sequence shown here is derived from an EMBL/GenBank/DDBJ whole genome shotgun (WGS) entry which is preliminary data.</text>
</comment>
<dbReference type="CDD" id="cd07016">
    <property type="entry name" value="S14_ClpP_1"/>
    <property type="match status" value="1"/>
</dbReference>
<evidence type="ECO:0000256" key="5">
    <source>
        <dbReference type="ARBA" id="ARBA00022825"/>
    </source>
</evidence>
<dbReference type="PANTHER" id="PTHR10381:SF70">
    <property type="entry name" value="ATP-DEPENDENT CLP PROTEASE PROTEOLYTIC SUBUNIT"/>
    <property type="match status" value="1"/>
</dbReference>
<name>A0A8J3LMQ9_9ACTN</name>
<evidence type="ECO:0000256" key="2">
    <source>
        <dbReference type="ARBA" id="ARBA00022490"/>
    </source>
</evidence>
<dbReference type="SUPFAM" id="SSF52096">
    <property type="entry name" value="ClpP/crotonase"/>
    <property type="match status" value="1"/>
</dbReference>
<keyword evidence="5" id="KW-0720">Serine protease</keyword>
<evidence type="ECO:0000256" key="6">
    <source>
        <dbReference type="RuleBase" id="RU003567"/>
    </source>
</evidence>
<feature type="compositionally biased region" description="Basic residues" evidence="7">
    <location>
        <begin position="274"/>
        <end position="283"/>
    </location>
</feature>
<sequence length="645" mass="68210">MKRTPRFFVAAVALQDRLAGKYDPSQRRDSDGKWSDDALGLSDRITLNDGERLLGSRKGSVTESSTSTPVLASIGTDSGTELRIGVVAVSDASKWAGANRGGTAKLDQAAVDNLNAAIDVEVSKAKTRQREIQKLWEDIEDAQAEYETAYDADADAEAIRAARAKVEAAEAAEAAYFENHDIDDLIGEGVVAGSSWGDIAFQIWGDDDEQGGWYLDLAVKPHGADDWSWDDVIGYEKQARLDLSNWRTLQRQMKTLMALGDDAAPSNSAGRGAMRGRRGRAQARSKASGAADFRVENRAGDVAEIYLYSEIGGWGVTAAQFVQELAQVKAPTVDLHINSPGGDAFDGVAIYNALVASKKRINVHVDGLAASIASVIAMAGSTVTMGRGSQMMIHDAHGFAVGNVDAMRAYIELLDRTSADIAGFYAGKAGGTAAEWRTRMKAETWYSAEEAVKAGLADDVAAVQTMEQVAADWDLSVFNFAGRTRAPAPSVARVEAAAAREGRAAEVPAQQPAEPPAEVPVEVPAFDPAVFKASMTAALDPMPGFDPAQFRDTMGALALDAPAAPTPVRAAAEEPPAAEPEPEPEPAELAIGGYTPSVFQAAMRLAANTLAAPDVPPPAPAPADEPLFPAIDPTSFVRSLKEATL</sequence>
<evidence type="ECO:0000256" key="1">
    <source>
        <dbReference type="ARBA" id="ARBA00007039"/>
    </source>
</evidence>
<dbReference type="EMBL" id="BONJ01000020">
    <property type="protein sequence ID" value="GIG15495.1"/>
    <property type="molecule type" value="Genomic_DNA"/>
</dbReference>
<dbReference type="GO" id="GO:0004252">
    <property type="term" value="F:serine-type endopeptidase activity"/>
    <property type="evidence" value="ECO:0007669"/>
    <property type="project" value="InterPro"/>
</dbReference>
<evidence type="ECO:0000256" key="4">
    <source>
        <dbReference type="ARBA" id="ARBA00022801"/>
    </source>
</evidence>
<dbReference type="Proteomes" id="UP000660339">
    <property type="component" value="Unassembled WGS sequence"/>
</dbReference>
<dbReference type="GO" id="GO:0009368">
    <property type="term" value="C:endopeptidase Clp complex"/>
    <property type="evidence" value="ECO:0007669"/>
    <property type="project" value="TreeGrafter"/>
</dbReference>
<dbReference type="AlphaFoldDB" id="A0A8J3LMQ9"/>
<dbReference type="GO" id="GO:0004176">
    <property type="term" value="F:ATP-dependent peptidase activity"/>
    <property type="evidence" value="ECO:0007669"/>
    <property type="project" value="InterPro"/>
</dbReference>
<keyword evidence="3" id="KW-0645">Protease</keyword>
<dbReference type="Pfam" id="PF00574">
    <property type="entry name" value="CLP_protease"/>
    <property type="match status" value="1"/>
</dbReference>
<reference evidence="8" key="1">
    <citation type="submission" date="2021-01" db="EMBL/GenBank/DDBJ databases">
        <title>Whole genome shotgun sequence of Catellatospora methionotrophica NBRC 14553.</title>
        <authorList>
            <person name="Komaki H."/>
            <person name="Tamura T."/>
        </authorList>
    </citation>
    <scope>NUCLEOTIDE SEQUENCE</scope>
    <source>
        <strain evidence="8">NBRC 14553</strain>
    </source>
</reference>
<evidence type="ECO:0000256" key="7">
    <source>
        <dbReference type="SAM" id="MobiDB-lite"/>
    </source>
</evidence>